<evidence type="ECO:0000313" key="2">
    <source>
        <dbReference type="EMBL" id="EIJ87493.1"/>
    </source>
</evidence>
<dbReference type="AlphaFoldDB" id="I3EE46"/>
<proteinExistence type="predicted"/>
<keyword evidence="1" id="KW-1133">Transmembrane helix</keyword>
<evidence type="ECO:0000313" key="3">
    <source>
        <dbReference type="Proteomes" id="UP000002872"/>
    </source>
</evidence>
<keyword evidence="1" id="KW-0812">Transmembrane</keyword>
<name>I3EE46_NEMP3</name>
<keyword evidence="1" id="KW-0472">Membrane</keyword>
<keyword evidence="3" id="KW-1185">Reference proteome</keyword>
<organism evidence="2 3">
    <name type="scientific">Nematocida parisii (strain ERTm3)</name>
    <name type="common">Nematode killer fungus</name>
    <dbReference type="NCBI Taxonomy" id="935791"/>
    <lineage>
        <taxon>Eukaryota</taxon>
        <taxon>Fungi</taxon>
        <taxon>Fungi incertae sedis</taxon>
        <taxon>Microsporidia</taxon>
        <taxon>Nematocida</taxon>
    </lineage>
</organism>
<gene>
    <name evidence="2" type="ORF">NEQG_02374</name>
</gene>
<dbReference type="HOGENOM" id="CLU_694623_0_0_1"/>
<reference evidence="2" key="1">
    <citation type="submission" date="2011-01" db="EMBL/GenBank/DDBJ databases">
        <title>The Genome Sequence of Nematocida parisii strain ERTm3.</title>
        <authorList>
            <consortium name="The Broad Institute Genome Sequencing Platform"/>
            <consortium name="The Broad Institute Genome Sequencing Center for Infectious Disease"/>
            <person name="Cuomo C."/>
            <person name="Troemel E."/>
            <person name="Young S.K."/>
            <person name="Zeng Q."/>
            <person name="Gargeya S."/>
            <person name="Fitzgerald M."/>
            <person name="Haas B."/>
            <person name="Abouelleil A."/>
            <person name="Alvarado L."/>
            <person name="Arachchi H.M."/>
            <person name="Berlin A."/>
            <person name="Chapman S.B."/>
            <person name="Gearin G."/>
            <person name="Goldberg J."/>
            <person name="Griggs A."/>
            <person name="Gujja S."/>
            <person name="Hansen M."/>
            <person name="Heiman D."/>
            <person name="Howarth C."/>
            <person name="Larimer J."/>
            <person name="Lui A."/>
            <person name="MacDonald P.J.P."/>
            <person name="McCowen C."/>
            <person name="Montmayeur A."/>
            <person name="Murphy C."/>
            <person name="Neiman D."/>
            <person name="Pearson M."/>
            <person name="Priest M."/>
            <person name="Roberts A."/>
            <person name="Saif S."/>
            <person name="Shea T."/>
            <person name="Sisk P."/>
            <person name="Stolte C."/>
            <person name="Sykes S."/>
            <person name="Wortman J."/>
            <person name="Nusbaum C."/>
            <person name="Birren B."/>
        </authorList>
    </citation>
    <scope>NUCLEOTIDE SEQUENCE</scope>
    <source>
        <strain evidence="2">ERTm3</strain>
    </source>
</reference>
<dbReference type="EMBL" id="GL870882">
    <property type="protein sequence ID" value="EIJ87493.1"/>
    <property type="molecule type" value="Genomic_DNA"/>
</dbReference>
<dbReference type="VEuPathDB" id="MicrosporidiaDB:NEQG_02374"/>
<protein>
    <submittedName>
        <fullName evidence="2">Uncharacterized protein</fullName>
    </submittedName>
</protein>
<dbReference type="InParanoid" id="I3EE46"/>
<evidence type="ECO:0000256" key="1">
    <source>
        <dbReference type="SAM" id="Phobius"/>
    </source>
</evidence>
<dbReference type="Proteomes" id="UP000002872">
    <property type="component" value="Unassembled WGS sequence"/>
</dbReference>
<dbReference type="OrthoDB" id="10289375at2759"/>
<feature type="transmembrane region" description="Helical" evidence="1">
    <location>
        <begin position="348"/>
        <end position="368"/>
    </location>
</feature>
<feature type="transmembrane region" description="Helical" evidence="1">
    <location>
        <begin position="374"/>
        <end position="392"/>
    </location>
</feature>
<sequence length="397" mass="46856">MECALFDAMPVIHKIVCAHLQDSPTYHDLCAISRGMEFNKEWSFLYHALLDEILNILPYEALLQKKVISYGDDKMVRWICTHIRTIVHSASYIDTIQYTISTRYNNLVESSILLIEKYISSYIYVYKIFDRLKQEYNKDVFFDSVLSECMYAREAYFCTAPEILEKINNLHAKLGHHRMKHTHTWTLSELYTEMKGLYLFEYASAIIRDSQKITNVHTPSAQRVILALIALQRYWSTLVKNEIFIERDLPCTQIFTDPKSFNMNIRDTRIVAHEIVIDYACERDNYTAFVIEQVPQYKESTFESSSDIAWRIQMSDPLLIQRKVYALMHYCDRTPNIIMRAWKVVPSFLVWPIIMCVLVISGYLLVPFYVWSNLIYFLFIFLQCFSITLARVDIEQI</sequence>
<accession>I3EE46</accession>